<proteinExistence type="inferred from homology"/>
<name>A0A6J6W6B9_9ZZZZ</name>
<evidence type="ECO:0000256" key="2">
    <source>
        <dbReference type="ARBA" id="ARBA00022723"/>
    </source>
</evidence>
<sequence>MLQAELTLVEIERRSIAAEGALMSNTFSRRSVLKGTAAVAAGSLAGLRLFDAVAPAAASSASSRSAERQPNILFIIVDETRFPSVFPAGINTAGDFLAAHMPNVYELWKHGVKFRHHYSAGVACSPGRAAIVTGLYPHQTWMLQTRKGSGGLGPPAPSLKREFPTYGKILREAGYETPYVGKWHLSDSNLPSGDPIPNYLQEYGFEGLTQPDIVGVNGDGYRYDGQIAEVAADWLSKRRADQGPFCLTVGLVNAHDREYFWGGIEWDRFNSLYAAKGIKPVADFSPAVPEEANPPRLGFPTLPPNWESIETLTANKPSSQVFARRFTELVWGGIDENPNSTDYSLQPYPIDNSGLMIGTAPYSYWERGMDSYTQVMNMVDEHIGTVVGALPPDVAANTVVVFTSDHGDFSGAHGFPANKAGTVYEEAFNVPLIVTDLSGRYTGDIDDERRQLTSSVDLLPMFASLATGGDRWKTGDLADIYSERLDLTKVLRSSRQRGRHALVMATDEVVPIEFNFNHSPRYILGLRTATAKLGLYSNWYRGTSTIDPNSIELEYYDYSTERGRLELDNTPDDPMAKVLAQQLMTKYLPNAMEAPLPGALRGVSALAKEQFLAFVTAMDLLNTPYVRNGNLGKYTPWGRPF</sequence>
<dbReference type="GO" id="GO:0004065">
    <property type="term" value="F:arylsulfatase activity"/>
    <property type="evidence" value="ECO:0007669"/>
    <property type="project" value="TreeGrafter"/>
</dbReference>
<evidence type="ECO:0000313" key="6">
    <source>
        <dbReference type="EMBL" id="CAB4779880.1"/>
    </source>
</evidence>
<keyword evidence="3" id="KW-0378">Hydrolase</keyword>
<evidence type="ECO:0000256" key="3">
    <source>
        <dbReference type="ARBA" id="ARBA00022801"/>
    </source>
</evidence>
<dbReference type="PROSITE" id="PS51318">
    <property type="entry name" value="TAT"/>
    <property type="match status" value="1"/>
</dbReference>
<dbReference type="Pfam" id="PF00884">
    <property type="entry name" value="Sulfatase"/>
    <property type="match status" value="1"/>
</dbReference>
<keyword evidence="4" id="KW-0106">Calcium</keyword>
<dbReference type="InterPro" id="IPR006311">
    <property type="entry name" value="TAT_signal"/>
</dbReference>
<dbReference type="EMBL" id="CAFBRD010000004">
    <property type="protein sequence ID" value="CAB5073346.1"/>
    <property type="molecule type" value="Genomic_DNA"/>
</dbReference>
<protein>
    <submittedName>
        <fullName evidence="6">Unannotated protein</fullName>
    </submittedName>
</protein>
<dbReference type="EMBL" id="CAFAAD010000001">
    <property type="protein sequence ID" value="CAB4779880.1"/>
    <property type="molecule type" value="Genomic_DNA"/>
</dbReference>
<dbReference type="InterPro" id="IPR000917">
    <property type="entry name" value="Sulfatase_N"/>
</dbReference>
<accession>A0A6J6W6B9</accession>
<evidence type="ECO:0000313" key="7">
    <source>
        <dbReference type="EMBL" id="CAB5073346.1"/>
    </source>
</evidence>
<dbReference type="InterPro" id="IPR050738">
    <property type="entry name" value="Sulfatase"/>
</dbReference>
<dbReference type="SUPFAM" id="SSF53649">
    <property type="entry name" value="Alkaline phosphatase-like"/>
    <property type="match status" value="1"/>
</dbReference>
<dbReference type="PANTHER" id="PTHR42693">
    <property type="entry name" value="ARYLSULFATASE FAMILY MEMBER"/>
    <property type="match status" value="1"/>
</dbReference>
<gene>
    <name evidence="6" type="ORF">UFOPK2969_00002</name>
    <name evidence="7" type="ORF">UFOPK4371_00154</name>
</gene>
<comment type="similarity">
    <text evidence="1">Belongs to the sulfatase family.</text>
</comment>
<dbReference type="InterPro" id="IPR017850">
    <property type="entry name" value="Alkaline_phosphatase_core_sf"/>
</dbReference>
<dbReference type="GO" id="GO:0046872">
    <property type="term" value="F:metal ion binding"/>
    <property type="evidence" value="ECO:0007669"/>
    <property type="project" value="UniProtKB-KW"/>
</dbReference>
<dbReference type="InterPro" id="IPR024607">
    <property type="entry name" value="Sulfatase_CS"/>
</dbReference>
<dbReference type="PANTHER" id="PTHR42693:SF53">
    <property type="entry name" value="ENDO-4-O-SULFATASE"/>
    <property type="match status" value="1"/>
</dbReference>
<evidence type="ECO:0000256" key="1">
    <source>
        <dbReference type="ARBA" id="ARBA00008779"/>
    </source>
</evidence>
<dbReference type="Gene3D" id="3.40.720.10">
    <property type="entry name" value="Alkaline Phosphatase, subunit A"/>
    <property type="match status" value="2"/>
</dbReference>
<evidence type="ECO:0000256" key="4">
    <source>
        <dbReference type="ARBA" id="ARBA00022837"/>
    </source>
</evidence>
<feature type="domain" description="Sulfatase N-terminal" evidence="5">
    <location>
        <begin position="70"/>
        <end position="466"/>
    </location>
</feature>
<evidence type="ECO:0000259" key="5">
    <source>
        <dbReference type="Pfam" id="PF00884"/>
    </source>
</evidence>
<dbReference type="AlphaFoldDB" id="A0A6J6W6B9"/>
<keyword evidence="2" id="KW-0479">Metal-binding</keyword>
<dbReference type="PROSITE" id="PS00149">
    <property type="entry name" value="SULFATASE_2"/>
    <property type="match status" value="1"/>
</dbReference>
<reference evidence="6" key="1">
    <citation type="submission" date="2020-05" db="EMBL/GenBank/DDBJ databases">
        <authorList>
            <person name="Chiriac C."/>
            <person name="Salcher M."/>
            <person name="Ghai R."/>
            <person name="Kavagutti S V."/>
        </authorList>
    </citation>
    <scope>NUCLEOTIDE SEQUENCE</scope>
</reference>
<organism evidence="6">
    <name type="scientific">freshwater metagenome</name>
    <dbReference type="NCBI Taxonomy" id="449393"/>
    <lineage>
        <taxon>unclassified sequences</taxon>
        <taxon>metagenomes</taxon>
        <taxon>ecological metagenomes</taxon>
    </lineage>
</organism>